<reference evidence="3" key="1">
    <citation type="journal article" date="2011" name="Proc. Natl. Acad. Sci. U.S.A.">
        <title>Genomic insights into the physiology and ecology of the marine filamentous cyanobacterium Lyngbya majuscula.</title>
        <authorList>
            <person name="Jones A.C."/>
            <person name="Monroe E.A."/>
            <person name="Podell S."/>
            <person name="Hess W.R."/>
            <person name="Klages S."/>
            <person name="Esquenazi E."/>
            <person name="Niessen S."/>
            <person name="Hoover H."/>
            <person name="Rothmann M."/>
            <person name="Lasken R.S."/>
            <person name="Yates J.R.III."/>
            <person name="Reinhardt R."/>
            <person name="Kube M."/>
            <person name="Burkart M.D."/>
            <person name="Allen E.E."/>
            <person name="Dorrestein P.C."/>
            <person name="Gerwick W.H."/>
            <person name="Gerwick L."/>
        </authorList>
    </citation>
    <scope>NUCLEOTIDE SEQUENCE [LARGE SCALE GENOMIC DNA]</scope>
    <source>
        <strain evidence="3">3L</strain>
    </source>
</reference>
<organism evidence="2 3">
    <name type="scientific">Moorena producens 3L</name>
    <dbReference type="NCBI Taxonomy" id="489825"/>
    <lineage>
        <taxon>Bacteria</taxon>
        <taxon>Bacillati</taxon>
        <taxon>Cyanobacteriota</taxon>
        <taxon>Cyanophyceae</taxon>
        <taxon>Coleofasciculales</taxon>
        <taxon>Coleofasciculaceae</taxon>
        <taxon>Moorena</taxon>
    </lineage>
</organism>
<keyword evidence="1" id="KW-0472">Membrane</keyword>
<protein>
    <submittedName>
        <fullName evidence="2">Uncharacterized protein</fullName>
    </submittedName>
</protein>
<dbReference type="HOGENOM" id="CLU_2991796_0_0_3"/>
<dbReference type="RefSeq" id="WP_008191721.1">
    <property type="nucleotide sequence ID" value="NZ_GL890974.1"/>
</dbReference>
<feature type="transmembrane region" description="Helical" evidence="1">
    <location>
        <begin position="20"/>
        <end position="37"/>
    </location>
</feature>
<evidence type="ECO:0000313" key="2">
    <source>
        <dbReference type="EMBL" id="EGJ28494.1"/>
    </source>
</evidence>
<keyword evidence="3" id="KW-1185">Reference proteome</keyword>
<evidence type="ECO:0000313" key="3">
    <source>
        <dbReference type="Proteomes" id="UP000003959"/>
    </source>
</evidence>
<dbReference type="AlphaFoldDB" id="F4Y3Z8"/>
<gene>
    <name evidence="2" type="ORF">LYNGBM3L_74160</name>
</gene>
<name>F4Y3Z8_9CYAN</name>
<keyword evidence="1" id="KW-1133">Transmembrane helix</keyword>
<proteinExistence type="predicted"/>
<evidence type="ECO:0000256" key="1">
    <source>
        <dbReference type="SAM" id="Phobius"/>
    </source>
</evidence>
<dbReference type="EMBL" id="GL890974">
    <property type="protein sequence ID" value="EGJ28494.1"/>
    <property type="molecule type" value="Genomic_DNA"/>
</dbReference>
<dbReference type="Proteomes" id="UP000003959">
    <property type="component" value="Unassembled WGS sequence"/>
</dbReference>
<keyword evidence="1" id="KW-0812">Transmembrane</keyword>
<accession>F4Y3Z8</accession>
<sequence>MWNNADSAHKLKEEKDMRGCSMLLALLVFAGLLYFIVNSGTFEGLMDTITPSERQLE</sequence>